<proteinExistence type="predicted"/>
<sequence>MNPAPIRLDGRMPYADGICYDDCHGMPPKTIRLLRIRGLVWLTQLCIDNAGEEYRHLAGYVVAADLTTAERIADARGLGEIVVGRWEVS</sequence>
<dbReference type="AlphaFoldDB" id="A0A5S9R7B2"/>
<organism evidence="1 2">
    <name type="scientific">Starkeya nomas</name>
    <dbReference type="NCBI Taxonomy" id="2666134"/>
    <lineage>
        <taxon>Bacteria</taxon>
        <taxon>Pseudomonadati</taxon>
        <taxon>Pseudomonadota</taxon>
        <taxon>Alphaproteobacteria</taxon>
        <taxon>Hyphomicrobiales</taxon>
        <taxon>Xanthobacteraceae</taxon>
        <taxon>Starkeya</taxon>
    </lineage>
</organism>
<gene>
    <name evidence="1" type="ORF">STARVERO_04582</name>
</gene>
<reference evidence="1 2" key="1">
    <citation type="submission" date="2019-12" db="EMBL/GenBank/DDBJ databases">
        <authorList>
            <person name="Reyes-Prieto M."/>
        </authorList>
    </citation>
    <scope>NUCLEOTIDE SEQUENCE [LARGE SCALE GENOMIC DNA]</scope>
    <source>
        <strain evidence="1">HF14-78462</strain>
    </source>
</reference>
<dbReference type="EMBL" id="CACSAS010000046">
    <property type="protein sequence ID" value="CAA0130235.1"/>
    <property type="molecule type" value="Genomic_DNA"/>
</dbReference>
<dbReference type="RefSeq" id="WP_159602591.1">
    <property type="nucleotide sequence ID" value="NZ_CACSAS010000046.1"/>
</dbReference>
<dbReference type="Proteomes" id="UP000433050">
    <property type="component" value="Unassembled WGS sequence"/>
</dbReference>
<evidence type="ECO:0000313" key="1">
    <source>
        <dbReference type="EMBL" id="CAA0130235.1"/>
    </source>
</evidence>
<keyword evidence="2" id="KW-1185">Reference proteome</keyword>
<protein>
    <submittedName>
        <fullName evidence="1">Uncharacterized protein</fullName>
    </submittedName>
</protein>
<evidence type="ECO:0000313" key="2">
    <source>
        <dbReference type="Proteomes" id="UP000433050"/>
    </source>
</evidence>
<accession>A0A5S9R7B2</accession>
<name>A0A5S9R7B2_9HYPH</name>